<dbReference type="InterPro" id="IPR000595">
    <property type="entry name" value="cNMP-bd_dom"/>
</dbReference>
<proteinExistence type="predicted"/>
<dbReference type="AlphaFoldDB" id="A0A1M5GBK7"/>
<dbReference type="PANTHER" id="PTHR24567:SF28">
    <property type="entry name" value="LISTERIOLYSIN REGULATORY PROTEIN"/>
    <property type="match status" value="1"/>
</dbReference>
<evidence type="ECO:0000313" key="6">
    <source>
        <dbReference type="Proteomes" id="UP000184518"/>
    </source>
</evidence>
<dbReference type="GO" id="GO:0016301">
    <property type="term" value="F:kinase activity"/>
    <property type="evidence" value="ECO:0007669"/>
    <property type="project" value="UniProtKB-KW"/>
</dbReference>
<dbReference type="InterPro" id="IPR012318">
    <property type="entry name" value="HTH_CRP"/>
</dbReference>
<dbReference type="EMBL" id="FQUT01000009">
    <property type="protein sequence ID" value="SHG00861.1"/>
    <property type="molecule type" value="Genomic_DNA"/>
</dbReference>
<accession>A0A1M5GBK7</accession>
<evidence type="ECO:0000256" key="3">
    <source>
        <dbReference type="ARBA" id="ARBA00023163"/>
    </source>
</evidence>
<reference evidence="6" key="1">
    <citation type="submission" date="2016-11" db="EMBL/GenBank/DDBJ databases">
        <authorList>
            <person name="Varghese N."/>
            <person name="Submissions S."/>
        </authorList>
    </citation>
    <scope>NUCLEOTIDE SEQUENCE [LARGE SCALE GENOMIC DNA]</scope>
    <source>
        <strain evidence="6">DSM 27619</strain>
    </source>
</reference>
<organism evidence="5 6">
    <name type="scientific">Chryseobacterium arachidis</name>
    <dbReference type="NCBI Taxonomy" id="1416778"/>
    <lineage>
        <taxon>Bacteria</taxon>
        <taxon>Pseudomonadati</taxon>
        <taxon>Bacteroidota</taxon>
        <taxon>Flavobacteriia</taxon>
        <taxon>Flavobacteriales</taxon>
        <taxon>Weeksellaceae</taxon>
        <taxon>Chryseobacterium group</taxon>
        <taxon>Chryseobacterium</taxon>
    </lineage>
</organism>
<evidence type="ECO:0000256" key="1">
    <source>
        <dbReference type="ARBA" id="ARBA00023015"/>
    </source>
</evidence>
<dbReference type="PROSITE" id="PS50042">
    <property type="entry name" value="CNMP_BINDING_3"/>
    <property type="match status" value="1"/>
</dbReference>
<dbReference type="Proteomes" id="UP000184518">
    <property type="component" value="Unassembled WGS sequence"/>
</dbReference>
<dbReference type="STRING" id="1416778.SAMN05443633_10970"/>
<keyword evidence="5" id="KW-0808">Transferase</keyword>
<protein>
    <submittedName>
        <fullName evidence="5">cAMP-binding domain of CRP or a regulatory subunit of cAMP-dependent protein kinases</fullName>
    </submittedName>
</protein>
<keyword evidence="1" id="KW-0805">Transcription regulation</keyword>
<dbReference type="InterPro" id="IPR036388">
    <property type="entry name" value="WH-like_DNA-bd_sf"/>
</dbReference>
<dbReference type="InterPro" id="IPR050397">
    <property type="entry name" value="Env_Response_Regulators"/>
</dbReference>
<keyword evidence="3" id="KW-0804">Transcription</keyword>
<dbReference type="GO" id="GO:0003700">
    <property type="term" value="F:DNA-binding transcription factor activity"/>
    <property type="evidence" value="ECO:0007669"/>
    <property type="project" value="TreeGrafter"/>
</dbReference>
<dbReference type="SMART" id="SM00100">
    <property type="entry name" value="cNMP"/>
    <property type="match status" value="1"/>
</dbReference>
<dbReference type="SUPFAM" id="SSF51206">
    <property type="entry name" value="cAMP-binding domain-like"/>
    <property type="match status" value="1"/>
</dbReference>
<dbReference type="Gene3D" id="2.60.120.10">
    <property type="entry name" value="Jelly Rolls"/>
    <property type="match status" value="1"/>
</dbReference>
<dbReference type="PANTHER" id="PTHR24567">
    <property type="entry name" value="CRP FAMILY TRANSCRIPTIONAL REGULATORY PROTEIN"/>
    <property type="match status" value="1"/>
</dbReference>
<gene>
    <name evidence="5" type="ORF">SAMN05443633_10970</name>
</gene>
<dbReference type="InterPro" id="IPR036390">
    <property type="entry name" value="WH_DNA-bd_sf"/>
</dbReference>
<dbReference type="CDD" id="cd00038">
    <property type="entry name" value="CAP_ED"/>
    <property type="match status" value="1"/>
</dbReference>
<keyword evidence="2" id="KW-0238">DNA-binding</keyword>
<dbReference type="RefSeq" id="WP_072959877.1">
    <property type="nucleotide sequence ID" value="NZ_FQUT01000009.1"/>
</dbReference>
<dbReference type="Gene3D" id="1.10.10.10">
    <property type="entry name" value="Winged helix-like DNA-binding domain superfamily/Winged helix DNA-binding domain"/>
    <property type="match status" value="1"/>
</dbReference>
<sequence length="198" mass="22905">MVINEDILHSVGANIKEYKASENIFNEGDYPNYYYQIITGEVKLNNYNEDGKESIQTLLESGESIGESMLFMDKHYPMNATAITNCEIFKLPKHVFFNLLKECPEISQDINVFLSQRVYYGLIMSQNLGNQNPAAKLKTLMDYLKSFQEEQSPYSFRVPLTRQQMASLTGLCVETTIRTIKGMERDQLVRIKDRKILY</sequence>
<dbReference type="SMART" id="SM00419">
    <property type="entry name" value="HTH_CRP"/>
    <property type="match status" value="1"/>
</dbReference>
<keyword evidence="6" id="KW-1185">Reference proteome</keyword>
<dbReference type="Pfam" id="PF13545">
    <property type="entry name" value="HTH_Crp_2"/>
    <property type="match status" value="1"/>
</dbReference>
<keyword evidence="5" id="KW-0418">Kinase</keyword>
<name>A0A1M5GBK7_9FLAO</name>
<dbReference type="Pfam" id="PF00027">
    <property type="entry name" value="cNMP_binding"/>
    <property type="match status" value="1"/>
</dbReference>
<evidence type="ECO:0000313" key="5">
    <source>
        <dbReference type="EMBL" id="SHG00861.1"/>
    </source>
</evidence>
<dbReference type="OrthoDB" id="667966at2"/>
<dbReference type="InterPro" id="IPR018490">
    <property type="entry name" value="cNMP-bd_dom_sf"/>
</dbReference>
<evidence type="ECO:0000256" key="2">
    <source>
        <dbReference type="ARBA" id="ARBA00023125"/>
    </source>
</evidence>
<dbReference type="GO" id="GO:0005829">
    <property type="term" value="C:cytosol"/>
    <property type="evidence" value="ECO:0007669"/>
    <property type="project" value="TreeGrafter"/>
</dbReference>
<dbReference type="SUPFAM" id="SSF46785">
    <property type="entry name" value="Winged helix' DNA-binding domain"/>
    <property type="match status" value="1"/>
</dbReference>
<feature type="domain" description="Cyclic nucleotide-binding" evidence="4">
    <location>
        <begin position="16"/>
        <end position="117"/>
    </location>
</feature>
<dbReference type="InterPro" id="IPR014710">
    <property type="entry name" value="RmlC-like_jellyroll"/>
</dbReference>
<dbReference type="GO" id="GO:0003677">
    <property type="term" value="F:DNA binding"/>
    <property type="evidence" value="ECO:0007669"/>
    <property type="project" value="UniProtKB-KW"/>
</dbReference>
<evidence type="ECO:0000259" key="4">
    <source>
        <dbReference type="PROSITE" id="PS50042"/>
    </source>
</evidence>